<keyword evidence="3" id="KW-1185">Reference proteome</keyword>
<sequence length="351" mass="40959">MNTLEALEWSNWKNYSSKTKRDLFSQVLLYFVSPLRRVSNITLSQFELAGVKCETFEVNLDDEPFVFLPGKKGAILGWDSGTQPLPAFYWDKKNLLMNQRVEDYIKNYGLETTEEWDTFVNESTSSLRQVDIPPMLVQKYPIPTGCKYIGRLHAVTGEFVGSVEAYAIIEKDILSYLQAPQTFEASLNFEFPGEIFQENQFYAVLNPEEETYTVYTHQVCTQEELKKELQSQVYELLDEDQWEYAVGATTRRLFRWGNELVEDHSFWQNQTHRLVSKPNMFGLSFAGNNLRYEITSGNQLKQDKWTNCHVPLLDYLPLSSYYRARKILAKQEVLSPKDYLYRKAIIIDQLT</sequence>
<feature type="domain" description="DUF7278" evidence="1">
    <location>
        <begin position="147"/>
        <end position="216"/>
    </location>
</feature>
<evidence type="ECO:0000313" key="2">
    <source>
        <dbReference type="EMBL" id="EOW84596.1"/>
    </source>
</evidence>
<reference evidence="2 3" key="1">
    <citation type="submission" date="2013-03" db="EMBL/GenBank/DDBJ databases">
        <title>The Genome Sequence of Enterococcus columbae ATCC_51263 (PacBio/Illumina hybrid assembly).</title>
        <authorList>
            <consortium name="The Broad Institute Genomics Platform"/>
            <consortium name="The Broad Institute Genome Sequencing Center for Infectious Disease"/>
            <person name="Earl A."/>
            <person name="Russ C."/>
            <person name="Gilmore M."/>
            <person name="Surin D."/>
            <person name="Walker B."/>
            <person name="Young S."/>
            <person name="Zeng Q."/>
            <person name="Gargeya S."/>
            <person name="Fitzgerald M."/>
            <person name="Haas B."/>
            <person name="Abouelleil A."/>
            <person name="Allen A.W."/>
            <person name="Alvarado L."/>
            <person name="Arachchi H.M."/>
            <person name="Berlin A.M."/>
            <person name="Chapman S.B."/>
            <person name="Gainer-Dewar J."/>
            <person name="Goldberg J."/>
            <person name="Griggs A."/>
            <person name="Gujja S."/>
            <person name="Hansen M."/>
            <person name="Howarth C."/>
            <person name="Imamovic A."/>
            <person name="Ireland A."/>
            <person name="Larimer J."/>
            <person name="McCowan C."/>
            <person name="Murphy C."/>
            <person name="Pearson M."/>
            <person name="Poon T.W."/>
            <person name="Priest M."/>
            <person name="Roberts A."/>
            <person name="Saif S."/>
            <person name="Shea T."/>
            <person name="Sisk P."/>
            <person name="Sykes S."/>
            <person name="Wortman J."/>
            <person name="Nusbaum C."/>
            <person name="Birren B."/>
        </authorList>
    </citation>
    <scope>NUCLEOTIDE SEQUENCE [LARGE SCALE GENOMIC DNA]</scope>
    <source>
        <strain evidence="2 3">ATCC 51263</strain>
    </source>
</reference>
<comment type="caution">
    <text evidence="2">The sequence shown here is derived from an EMBL/GenBank/DDBJ whole genome shotgun (WGS) entry which is preliminary data.</text>
</comment>
<dbReference type="Proteomes" id="UP000014113">
    <property type="component" value="Unassembled WGS sequence"/>
</dbReference>
<dbReference type="InterPro" id="IPR055702">
    <property type="entry name" value="DUF7278"/>
</dbReference>
<dbReference type="OrthoDB" id="4050476at2"/>
<proteinExistence type="predicted"/>
<dbReference type="eggNOG" id="COG1262">
    <property type="taxonomic scope" value="Bacteria"/>
</dbReference>
<dbReference type="STRING" id="1121865.OMW_00494"/>
<protein>
    <recommendedName>
        <fullName evidence="1">DUF7278 domain-containing protein</fullName>
    </recommendedName>
</protein>
<dbReference type="EMBL" id="ASWJ01000004">
    <property type="protein sequence ID" value="EOW84596.1"/>
    <property type="molecule type" value="Genomic_DNA"/>
</dbReference>
<evidence type="ECO:0000259" key="1">
    <source>
        <dbReference type="Pfam" id="PF23944"/>
    </source>
</evidence>
<organism evidence="2 3">
    <name type="scientific">Enterococcus columbae DSM 7374 = ATCC 51263</name>
    <dbReference type="NCBI Taxonomy" id="1121865"/>
    <lineage>
        <taxon>Bacteria</taxon>
        <taxon>Bacillati</taxon>
        <taxon>Bacillota</taxon>
        <taxon>Bacilli</taxon>
        <taxon>Lactobacillales</taxon>
        <taxon>Enterococcaceae</taxon>
        <taxon>Enterococcus</taxon>
    </lineage>
</organism>
<dbReference type="PATRIC" id="fig|1121865.3.peg.486"/>
<dbReference type="Pfam" id="PF23944">
    <property type="entry name" value="DUF7278"/>
    <property type="match status" value="1"/>
</dbReference>
<dbReference type="RefSeq" id="WP_016182658.1">
    <property type="nucleotide sequence ID" value="NZ_JXKI01000037.1"/>
</dbReference>
<evidence type="ECO:0000313" key="3">
    <source>
        <dbReference type="Proteomes" id="UP000014113"/>
    </source>
</evidence>
<accession>S0KWF6</accession>
<gene>
    <name evidence="2" type="ORF">I568_01092</name>
</gene>
<dbReference type="AlphaFoldDB" id="S0KWF6"/>
<name>S0KWF6_9ENTE</name>